<dbReference type="Pfam" id="PF05076">
    <property type="entry name" value="SUFU"/>
    <property type="match status" value="1"/>
</dbReference>
<evidence type="ECO:0000259" key="2">
    <source>
        <dbReference type="Pfam" id="PF05076"/>
    </source>
</evidence>
<dbReference type="AlphaFoldDB" id="A0A7X5BYZ1"/>
<feature type="compositionally biased region" description="Polar residues" evidence="1">
    <location>
        <begin position="1"/>
        <end position="10"/>
    </location>
</feature>
<name>A0A7X5BYZ1_9BACL</name>
<dbReference type="InterPro" id="IPR037181">
    <property type="entry name" value="SUFU_N"/>
</dbReference>
<gene>
    <name evidence="3" type="ORF">GT003_14255</name>
</gene>
<evidence type="ECO:0000313" key="4">
    <source>
        <dbReference type="Proteomes" id="UP000558113"/>
    </source>
</evidence>
<evidence type="ECO:0000256" key="1">
    <source>
        <dbReference type="SAM" id="MobiDB-lite"/>
    </source>
</evidence>
<reference evidence="3 4" key="1">
    <citation type="submission" date="2020-01" db="EMBL/GenBank/DDBJ databases">
        <title>Paenibacillus soybeanensis sp. nov. isolated from the nodules of soybean (Glycine max(L.) Merr).</title>
        <authorList>
            <person name="Wang H."/>
        </authorList>
    </citation>
    <scope>NUCLEOTIDE SEQUENCE [LARGE SCALE GENOMIC DNA]</scope>
    <source>
        <strain evidence="3 4">DSM 23054</strain>
    </source>
</reference>
<feature type="domain" description="Suppressor of fused-like" evidence="2">
    <location>
        <begin position="59"/>
        <end position="233"/>
    </location>
</feature>
<accession>A0A7X5BYZ1</accession>
<dbReference type="OrthoDB" id="4827574at2"/>
<protein>
    <submittedName>
        <fullName evidence="3">Suppressor of fused domain protein</fullName>
    </submittedName>
</protein>
<comment type="caution">
    <text evidence="3">The sequence shown here is derived from an EMBL/GenBank/DDBJ whole genome shotgun (WGS) entry which is preliminary data.</text>
</comment>
<dbReference type="Proteomes" id="UP000558113">
    <property type="component" value="Unassembled WGS sequence"/>
</dbReference>
<dbReference type="RefSeq" id="WP_161698793.1">
    <property type="nucleotide sequence ID" value="NZ_JAAAMU010000006.1"/>
</dbReference>
<proteinExistence type="predicted"/>
<dbReference type="EMBL" id="JAAAMU010000006">
    <property type="protein sequence ID" value="NBC70157.1"/>
    <property type="molecule type" value="Genomic_DNA"/>
</dbReference>
<organism evidence="3 4">
    <name type="scientific">Paenibacillus sacheonensis</name>
    <dbReference type="NCBI Taxonomy" id="742054"/>
    <lineage>
        <taxon>Bacteria</taxon>
        <taxon>Bacillati</taxon>
        <taxon>Bacillota</taxon>
        <taxon>Bacilli</taxon>
        <taxon>Bacillales</taxon>
        <taxon>Paenibacillaceae</taxon>
        <taxon>Paenibacillus</taxon>
    </lineage>
</organism>
<dbReference type="SUPFAM" id="SSF103359">
    <property type="entry name" value="Suppressor of Fused, N-terminal domain"/>
    <property type="match status" value="1"/>
</dbReference>
<dbReference type="InterPro" id="IPR020941">
    <property type="entry name" value="SUFU-like_domain"/>
</dbReference>
<evidence type="ECO:0000313" key="3">
    <source>
        <dbReference type="EMBL" id="NBC70157.1"/>
    </source>
</evidence>
<feature type="region of interest" description="Disordered" evidence="1">
    <location>
        <begin position="1"/>
        <end position="28"/>
    </location>
</feature>
<sequence length="243" mass="27157">MSTAERSPSGSLIYRHQSSDRPLTPASGEPASIDLISEHIEKHIGPIEAVFHEMVSDLIHLDVLLVAPSSARNYYTLITCGMSNLPMTVPEGAEAFRYAELMICLPAAWKLSDESFKNEDNYWPVRSLKTLARLPHEYNTWLYAAHTIPNGNPVQPYASNTKLAGMMVTVPSSVESINEFFTLTVSPGKDVHFFGLMPLYNEEMNFKLQHGAEALLEKLNKAGVTDIVDPNRRNTCKKRFGLF</sequence>
<keyword evidence="4" id="KW-1185">Reference proteome</keyword>